<dbReference type="AlphaFoldDB" id="A0A1I3TSV0"/>
<dbReference type="GO" id="GO:0005524">
    <property type="term" value="F:ATP binding"/>
    <property type="evidence" value="ECO:0007669"/>
    <property type="project" value="UniProtKB-KW"/>
</dbReference>
<dbReference type="EMBL" id="FORR01000019">
    <property type="protein sequence ID" value="SFJ73692.1"/>
    <property type="molecule type" value="Genomic_DNA"/>
</dbReference>
<reference evidence="4 5" key="1">
    <citation type="submission" date="2016-10" db="EMBL/GenBank/DDBJ databases">
        <authorList>
            <person name="de Groot N.N."/>
        </authorList>
    </citation>
    <scope>NUCLEOTIDE SEQUENCE [LARGE SCALE GENOMIC DNA]</scope>
    <source>
        <strain evidence="4 5">DSM 44778</strain>
    </source>
</reference>
<keyword evidence="1" id="KW-0547">Nucleotide-binding</keyword>
<dbReference type="OrthoDB" id="9804819at2"/>
<feature type="domain" description="ABC transporter" evidence="3">
    <location>
        <begin position="5"/>
        <end position="228"/>
    </location>
</feature>
<organism evidence="4 5">
    <name type="scientific">Thermoflavimicrobium dichotomicum</name>
    <dbReference type="NCBI Taxonomy" id="46223"/>
    <lineage>
        <taxon>Bacteria</taxon>
        <taxon>Bacillati</taxon>
        <taxon>Bacillota</taxon>
        <taxon>Bacilli</taxon>
        <taxon>Bacillales</taxon>
        <taxon>Thermoactinomycetaceae</taxon>
        <taxon>Thermoflavimicrobium</taxon>
    </lineage>
</organism>
<dbReference type="SUPFAM" id="SSF52540">
    <property type="entry name" value="P-loop containing nucleoside triphosphate hydrolases"/>
    <property type="match status" value="1"/>
</dbReference>
<dbReference type="GO" id="GO:0016887">
    <property type="term" value="F:ATP hydrolysis activity"/>
    <property type="evidence" value="ECO:0007669"/>
    <property type="project" value="InterPro"/>
</dbReference>
<dbReference type="Proteomes" id="UP000199545">
    <property type="component" value="Unassembled WGS sequence"/>
</dbReference>
<dbReference type="InterPro" id="IPR003593">
    <property type="entry name" value="AAA+_ATPase"/>
</dbReference>
<gene>
    <name evidence="4" type="ORF">SAMN05421852_11957</name>
</gene>
<dbReference type="PROSITE" id="PS50893">
    <property type="entry name" value="ABC_TRANSPORTER_2"/>
    <property type="match status" value="1"/>
</dbReference>
<protein>
    <submittedName>
        <fullName evidence="4">ABC-2 type transport system ATP-binding protein</fullName>
    </submittedName>
</protein>
<evidence type="ECO:0000259" key="3">
    <source>
        <dbReference type="PROSITE" id="PS50893"/>
    </source>
</evidence>
<dbReference type="Pfam" id="PF00005">
    <property type="entry name" value="ABC_tran"/>
    <property type="match status" value="1"/>
</dbReference>
<dbReference type="PANTHER" id="PTHR43158">
    <property type="entry name" value="SKFA PEPTIDE EXPORT ATP-BINDING PROTEIN SKFE"/>
    <property type="match status" value="1"/>
</dbReference>
<proteinExistence type="predicted"/>
<evidence type="ECO:0000256" key="2">
    <source>
        <dbReference type="ARBA" id="ARBA00022840"/>
    </source>
</evidence>
<accession>A0A1I3TSV0</accession>
<dbReference type="Gene3D" id="3.40.50.300">
    <property type="entry name" value="P-loop containing nucleotide triphosphate hydrolases"/>
    <property type="match status" value="1"/>
</dbReference>
<keyword evidence="5" id="KW-1185">Reference proteome</keyword>
<dbReference type="InterPro" id="IPR027417">
    <property type="entry name" value="P-loop_NTPase"/>
</dbReference>
<evidence type="ECO:0000313" key="5">
    <source>
        <dbReference type="Proteomes" id="UP000199545"/>
    </source>
</evidence>
<dbReference type="RefSeq" id="WP_093231257.1">
    <property type="nucleotide sequence ID" value="NZ_FORR01000019.1"/>
</dbReference>
<name>A0A1I3TSV0_9BACL</name>
<dbReference type="PANTHER" id="PTHR43158:SF1">
    <property type="entry name" value="ABC TRANSPORTER, ATP-BINDING PROTEIN"/>
    <property type="match status" value="1"/>
</dbReference>
<evidence type="ECO:0000256" key="1">
    <source>
        <dbReference type="ARBA" id="ARBA00022741"/>
    </source>
</evidence>
<dbReference type="STRING" id="46223.SAMN05421852_11957"/>
<dbReference type="InterPro" id="IPR003439">
    <property type="entry name" value="ABC_transporter-like_ATP-bd"/>
</dbReference>
<dbReference type="SMART" id="SM00382">
    <property type="entry name" value="AAA"/>
    <property type="match status" value="1"/>
</dbReference>
<sequence>MQKAVELRHVTRRYGKKIALHDVSMAIPKGKAIGLLGENGAGKSTLLKLIAGIMKPTSGEIKVFDETPNWRIRERIAYLGDLSQWYKFQRIDEAIQYAANIFPHFQIEKAKEYLDFMKLDPQRKVEELSKGQTMRLQLILCLARQVDLFLLDEPLSGIDLISREKIIDLLIELLSEREVTLIISTHEIHEAEGLFEHVILLQNGKVVKEGDAEQLRVEVGSIQKVYREVFQ</sequence>
<evidence type="ECO:0000313" key="4">
    <source>
        <dbReference type="EMBL" id="SFJ73692.1"/>
    </source>
</evidence>
<dbReference type="CDD" id="cd03230">
    <property type="entry name" value="ABC_DR_subfamily_A"/>
    <property type="match status" value="1"/>
</dbReference>
<keyword evidence="2 4" id="KW-0067">ATP-binding</keyword>